<keyword evidence="6 9" id="KW-1133">Transmembrane helix</keyword>
<feature type="transmembrane region" description="Helical" evidence="9">
    <location>
        <begin position="367"/>
        <end position="389"/>
    </location>
</feature>
<keyword evidence="3 8" id="KW-0813">Transport</keyword>
<feature type="transmembrane region" description="Helical" evidence="9">
    <location>
        <begin position="254"/>
        <end position="272"/>
    </location>
</feature>
<sequence length="469" mass="51151">MSNFQAEIPLAAGPASSRTFFGHPVGLYVLFFTEMWERFSYYGMRALLVLYMINYLSKPEIAAGVLGYGAVRGALEGVFGPLATQAFASQIYGIYTALVYLTPLLGGYLADQVWGQRRTVVIGGVLMAMGHFLMAFESLFFLALGLIILGNGAFKPNISTQVGGLYPPGDPRRDQAFSIFYVGINLGAFAAPLVCGTLGETVGWHYGFSAAGVGMVIGLMIYLFGQRYLAPDQLAQTRANHTEKIPLDSTERSGILALVALCVINVFWWAAYEQSGNTIAFWADKFTNRELFGNGWLFPATWVQSINPFLIFTLTPVIVGLWAWQASRGKELSTIAKMVFSCLLLGMAFLVMVGGAREYAQTGTTSIWWLLAFFTLMTVSELYLSPIGLSLVTKVAPARMVSLLMGMWFLAIFAGNYLGGFLGTYIERIPKETFFLGMACMCFAAGGAMWLLSGPVKKAVNASIAQKKA</sequence>
<comment type="subcellular location">
    <subcellularLocation>
        <location evidence="1">Cell membrane</location>
        <topology evidence="1">Multi-pass membrane protein</topology>
    </subcellularLocation>
    <subcellularLocation>
        <location evidence="8">Membrane</location>
        <topology evidence="8">Multi-pass membrane protein</topology>
    </subcellularLocation>
</comment>
<evidence type="ECO:0000256" key="5">
    <source>
        <dbReference type="ARBA" id="ARBA00022692"/>
    </source>
</evidence>
<evidence type="ECO:0000256" key="4">
    <source>
        <dbReference type="ARBA" id="ARBA00022475"/>
    </source>
</evidence>
<keyword evidence="4" id="KW-1003">Cell membrane</keyword>
<feature type="transmembrane region" description="Helical" evidence="9">
    <location>
        <begin position="205"/>
        <end position="224"/>
    </location>
</feature>
<keyword evidence="12" id="KW-1185">Reference proteome</keyword>
<dbReference type="PROSITE" id="PS01023">
    <property type="entry name" value="PTR2_2"/>
    <property type="match status" value="1"/>
</dbReference>
<feature type="transmembrane region" description="Helical" evidence="9">
    <location>
        <begin position="78"/>
        <end position="101"/>
    </location>
</feature>
<evidence type="ECO:0000256" key="6">
    <source>
        <dbReference type="ARBA" id="ARBA00022989"/>
    </source>
</evidence>
<evidence type="ECO:0000256" key="7">
    <source>
        <dbReference type="ARBA" id="ARBA00023136"/>
    </source>
</evidence>
<dbReference type="InterPro" id="IPR005279">
    <property type="entry name" value="Dipep/tripep_permease"/>
</dbReference>
<dbReference type="InterPro" id="IPR018456">
    <property type="entry name" value="PTR2_symporter_CS"/>
</dbReference>
<evidence type="ECO:0000313" key="12">
    <source>
        <dbReference type="Proteomes" id="UP001054846"/>
    </source>
</evidence>
<dbReference type="EMBL" id="CP063845">
    <property type="protein sequence ID" value="UFP93513.1"/>
    <property type="molecule type" value="Genomic_DNA"/>
</dbReference>
<proteinExistence type="inferred from homology"/>
<dbReference type="PANTHER" id="PTHR23517">
    <property type="entry name" value="RESISTANCE PROTEIN MDTM, PUTATIVE-RELATED-RELATED"/>
    <property type="match status" value="1"/>
</dbReference>
<organism evidence="11 12">
    <name type="scientific">Gloeobacter morelensis MG652769</name>
    <dbReference type="NCBI Taxonomy" id="2781736"/>
    <lineage>
        <taxon>Bacteria</taxon>
        <taxon>Bacillati</taxon>
        <taxon>Cyanobacteriota</taxon>
        <taxon>Cyanophyceae</taxon>
        <taxon>Gloeobacterales</taxon>
        <taxon>Gloeobacteraceae</taxon>
        <taxon>Gloeobacter</taxon>
        <taxon>Gloeobacter morelensis</taxon>
    </lineage>
</organism>
<feature type="domain" description="Major facilitator superfamily (MFS) profile" evidence="10">
    <location>
        <begin position="46"/>
        <end position="457"/>
    </location>
</feature>
<dbReference type="PROSITE" id="PS01022">
    <property type="entry name" value="PTR2_1"/>
    <property type="match status" value="1"/>
</dbReference>
<feature type="transmembrane region" description="Helical" evidence="9">
    <location>
        <begin position="401"/>
        <end position="422"/>
    </location>
</feature>
<evidence type="ECO:0000256" key="8">
    <source>
        <dbReference type="RuleBase" id="RU003755"/>
    </source>
</evidence>
<dbReference type="InterPro" id="IPR050171">
    <property type="entry name" value="MFS_Transporters"/>
</dbReference>
<feature type="transmembrane region" description="Helical" evidence="9">
    <location>
        <begin position="336"/>
        <end position="355"/>
    </location>
</feature>
<dbReference type="CDD" id="cd17346">
    <property type="entry name" value="MFS_DtpA_like"/>
    <property type="match status" value="1"/>
</dbReference>
<dbReference type="PANTHER" id="PTHR23517:SF15">
    <property type="entry name" value="PROTON-DEPENDENT OLIGOPEPTIDE FAMILY TRANSPORT PROTEIN"/>
    <property type="match status" value="1"/>
</dbReference>
<evidence type="ECO:0000259" key="10">
    <source>
        <dbReference type="PROSITE" id="PS50850"/>
    </source>
</evidence>
<keyword evidence="5 8" id="KW-0812">Transmembrane</keyword>
<protein>
    <submittedName>
        <fullName evidence="11">Peptide MFS transporter</fullName>
    </submittedName>
</protein>
<comment type="similarity">
    <text evidence="2 8">Belongs to the major facilitator superfamily. Proton-dependent oligopeptide transporter (POT/PTR) (TC 2.A.17) family.</text>
</comment>
<evidence type="ECO:0000256" key="2">
    <source>
        <dbReference type="ARBA" id="ARBA00005982"/>
    </source>
</evidence>
<evidence type="ECO:0000256" key="3">
    <source>
        <dbReference type="ARBA" id="ARBA00022448"/>
    </source>
</evidence>
<dbReference type="InterPro" id="IPR000109">
    <property type="entry name" value="POT_fam"/>
</dbReference>
<dbReference type="Gene3D" id="1.20.1250.20">
    <property type="entry name" value="MFS general substrate transporter like domains"/>
    <property type="match status" value="2"/>
</dbReference>
<name>A0ABY3PIY1_9CYAN</name>
<dbReference type="InterPro" id="IPR020846">
    <property type="entry name" value="MFS_dom"/>
</dbReference>
<dbReference type="InterPro" id="IPR036259">
    <property type="entry name" value="MFS_trans_sf"/>
</dbReference>
<dbReference type="RefSeq" id="WP_230840546.1">
    <property type="nucleotide sequence ID" value="NZ_CP063845.1"/>
</dbReference>
<gene>
    <name evidence="11" type="ORF">ISF26_17200</name>
</gene>
<keyword evidence="7 9" id="KW-0472">Membrane</keyword>
<reference evidence="11 12" key="1">
    <citation type="journal article" date="2021" name="Genome Biol. Evol.">
        <title>Complete Genome Sequencing of a Novel Gloeobacter Species from a Waterfall Cave in Mexico.</title>
        <authorList>
            <person name="Saw J.H."/>
            <person name="Cardona T."/>
            <person name="Montejano G."/>
        </authorList>
    </citation>
    <scope>NUCLEOTIDE SEQUENCE [LARGE SCALE GENOMIC DNA]</scope>
    <source>
        <strain evidence="11">MG652769</strain>
    </source>
</reference>
<dbReference type="SUPFAM" id="SSF103473">
    <property type="entry name" value="MFS general substrate transporter"/>
    <property type="match status" value="1"/>
</dbReference>
<dbReference type="PROSITE" id="PS50850">
    <property type="entry name" value="MFS"/>
    <property type="match status" value="1"/>
</dbReference>
<evidence type="ECO:0000313" key="11">
    <source>
        <dbReference type="EMBL" id="UFP93513.1"/>
    </source>
</evidence>
<feature type="transmembrane region" description="Helical" evidence="9">
    <location>
        <begin position="306"/>
        <end position="324"/>
    </location>
</feature>
<feature type="transmembrane region" description="Helical" evidence="9">
    <location>
        <begin position="179"/>
        <end position="199"/>
    </location>
</feature>
<dbReference type="Proteomes" id="UP001054846">
    <property type="component" value="Chromosome"/>
</dbReference>
<feature type="transmembrane region" description="Helical" evidence="9">
    <location>
        <begin position="434"/>
        <end position="452"/>
    </location>
</feature>
<evidence type="ECO:0000256" key="9">
    <source>
        <dbReference type="SAM" id="Phobius"/>
    </source>
</evidence>
<evidence type="ECO:0000256" key="1">
    <source>
        <dbReference type="ARBA" id="ARBA00004651"/>
    </source>
</evidence>
<feature type="transmembrane region" description="Helical" evidence="9">
    <location>
        <begin position="121"/>
        <end position="149"/>
    </location>
</feature>
<accession>A0ABY3PIY1</accession>
<dbReference type="Pfam" id="PF00854">
    <property type="entry name" value="PTR2"/>
    <property type="match status" value="2"/>
</dbReference>
<dbReference type="NCBIfam" id="TIGR00924">
    <property type="entry name" value="yjdL_sub1_fam"/>
    <property type="match status" value="2"/>
</dbReference>